<dbReference type="InterPro" id="IPR035437">
    <property type="entry name" value="SNase_OB-fold_sf"/>
</dbReference>
<dbReference type="SUPFAM" id="SSF63748">
    <property type="entry name" value="Tudor/PWWP/MBT"/>
    <property type="match status" value="1"/>
</dbReference>
<dbReference type="PANTHER" id="PTHR22948">
    <property type="entry name" value="TUDOR DOMAIN CONTAINING PROTEIN"/>
    <property type="match status" value="1"/>
</dbReference>
<dbReference type="PROSITE" id="PS50304">
    <property type="entry name" value="TUDOR"/>
    <property type="match status" value="1"/>
</dbReference>
<comment type="subcellular location">
    <subcellularLocation>
        <location evidence="1">Cytoplasm</location>
    </subcellularLocation>
</comment>
<feature type="domain" description="Tudor" evidence="5">
    <location>
        <begin position="634"/>
        <end position="693"/>
    </location>
</feature>
<dbReference type="EMBL" id="BMAO01018466">
    <property type="protein sequence ID" value="GFR23695.1"/>
    <property type="molecule type" value="Genomic_DNA"/>
</dbReference>
<dbReference type="Proteomes" id="UP000887116">
    <property type="component" value="Unassembled WGS sequence"/>
</dbReference>
<dbReference type="GO" id="GO:0007283">
    <property type="term" value="P:spermatogenesis"/>
    <property type="evidence" value="ECO:0007669"/>
    <property type="project" value="UniProtKB-KW"/>
</dbReference>
<dbReference type="InterPro" id="IPR025605">
    <property type="entry name" value="OST-HTH/LOTUS_dom"/>
</dbReference>
<keyword evidence="3" id="KW-0677">Repeat</keyword>
<evidence type="ECO:0000259" key="6">
    <source>
        <dbReference type="PROSITE" id="PS51644"/>
    </source>
</evidence>
<feature type="domain" description="HTH OST-type" evidence="6">
    <location>
        <begin position="370"/>
        <end position="445"/>
    </location>
</feature>
<evidence type="ECO:0000256" key="3">
    <source>
        <dbReference type="ARBA" id="ARBA00022737"/>
    </source>
</evidence>
<dbReference type="InterPro" id="IPR002999">
    <property type="entry name" value="Tudor"/>
</dbReference>
<evidence type="ECO:0000313" key="7">
    <source>
        <dbReference type="EMBL" id="GFR23695.1"/>
    </source>
</evidence>
<dbReference type="GO" id="GO:0005737">
    <property type="term" value="C:cytoplasm"/>
    <property type="evidence" value="ECO:0007669"/>
    <property type="project" value="UniProtKB-SubCell"/>
</dbReference>
<sequence length="1124" mass="128877">MNHNKEFEDSKIIIRSLLIAFKDGCSLTCFKKEYQKMIGNRLPFEKFGYRSEIEYLKAIPDVVRLSYSGNDVHLMVVPDEKSIHIRKMVSKQKSTKPKLKMSSTHASFSPFGQKKYVAPPRFQSNFISKKNLSEKLKSEAVDLVSKFPTGMKLRDFLVHYRECYKREFCFKEYGFSTLDECFGTIPQLIVKVKNNESSVMLSAYLDMQHEKKYNPKGSTIDTKESVSQHQSFSSVNYQDDLCRSSLKKKNQSLLRYSVSPFLPEVVSTSMKNSHFQDYGINDSVSPFHPKVVSTSMKNSHFQDYDSISPSHPEAVSTSLKMKNSHFLGYDASREKDVLSAKREKPVLLDFDHSDHDFASKRADSFESSRISENTKHNLKKIIERNSQGIWATEFPSIYREVTNNEFDLHSLGYYDLSSFINAVPDMLVQKFIPGNKKDWLILPVQTVEKNELKSNVSTHKVEVSLTESVIISIRHILQVYPEGILIKDFLHVYSINCQEPLYFDKLGFDSIEDFLQSIANCVPLTFRTEGGCKRIFLVPTEETKTPLIPSVQINMSLPPNAASLLSEYTQQTLPEDLDLDSFFPVYVCSVINPWLMYIQLKSRDCCGAMVKLYNAMEDFYMGPESRQYQIKTEHVRSGIVCMALWPVDQHWYRAKVLSVPNQNTAKVFYVDYGTIQVIPQTMLRYIRKDFVDLPTQAIKARLAYVYPLSDKNLWSPRTKDRILQLSQNIPLMAKVESIIDEVLSVVLCDTNGDTDIFINDILLSEGFAKAEPVVPAPASAPVSQPSNPEQIFNLFLQACSAYITKMNSNPAEQAAQSLSLNPTTICTDFLTTFQSSAPQNPVPFPNNSCVVHPSLESTSTLNRCTSPISNDCGDVFDDDANIIFEEFCQKVSVVTKRYVKRITTRDSYTFHILIYESKLYVSSGDISSLIWGSKESDYLQQRLQNRESNLASIALTEDDNPQMFEQFKRFHVKGCRKMNNKFCLIAYPLSRVIHILNIFGHPSAELRSKILNEMESFNPLLPKWQELSEIEIPDKEEESYGGTDDDKLNRLCLYDLQAMKEGIRIRRLKLKSSPDLQSMNDEELPKQKFCDIWHCFKYIFDPRFYFGVIQDAWNHSLNNHISSS</sequence>
<dbReference type="Gene3D" id="2.30.30.140">
    <property type="match status" value="1"/>
</dbReference>
<dbReference type="CDD" id="cd09972">
    <property type="entry name" value="LOTUS_TDRD_OSKAR"/>
    <property type="match status" value="1"/>
</dbReference>
<dbReference type="Pfam" id="PF12872">
    <property type="entry name" value="OST-HTH"/>
    <property type="match status" value="4"/>
</dbReference>
<keyword evidence="4" id="KW-0221">Differentiation</keyword>
<proteinExistence type="predicted"/>
<dbReference type="InterPro" id="IPR041966">
    <property type="entry name" value="LOTUS-like"/>
</dbReference>
<dbReference type="PROSITE" id="PS51644">
    <property type="entry name" value="HTH_OST"/>
    <property type="match status" value="3"/>
</dbReference>
<dbReference type="GO" id="GO:0030154">
    <property type="term" value="P:cell differentiation"/>
    <property type="evidence" value="ECO:0007669"/>
    <property type="project" value="UniProtKB-ARBA"/>
</dbReference>
<feature type="domain" description="HTH OST-type" evidence="6">
    <location>
        <begin position="132"/>
        <end position="205"/>
    </location>
</feature>
<dbReference type="PANTHER" id="PTHR22948:SF76">
    <property type="entry name" value="FI20010P1-RELATED"/>
    <property type="match status" value="1"/>
</dbReference>
<dbReference type="CDD" id="cd08824">
    <property type="entry name" value="LOTUS"/>
    <property type="match status" value="1"/>
</dbReference>
<evidence type="ECO:0000313" key="8">
    <source>
        <dbReference type="Proteomes" id="UP000887116"/>
    </source>
</evidence>
<feature type="domain" description="HTH OST-type" evidence="6">
    <location>
        <begin position="6"/>
        <end position="80"/>
    </location>
</feature>
<evidence type="ECO:0000256" key="1">
    <source>
        <dbReference type="ARBA" id="ARBA00004496"/>
    </source>
</evidence>
<accession>A0A8X6LVN4</accession>
<keyword evidence="8" id="KW-1185">Reference proteome</keyword>
<dbReference type="InterPro" id="IPR050621">
    <property type="entry name" value="Tudor_domain_containing"/>
</dbReference>
<protein>
    <submittedName>
        <fullName evidence="7">Tudor domain-containing protein 5</fullName>
    </submittedName>
</protein>
<dbReference type="Gene3D" id="3.30.420.610">
    <property type="entry name" value="LOTUS domain-like"/>
    <property type="match status" value="4"/>
</dbReference>
<dbReference type="Gene3D" id="2.40.50.90">
    <property type="match status" value="1"/>
</dbReference>
<dbReference type="SMART" id="SM00333">
    <property type="entry name" value="TUDOR"/>
    <property type="match status" value="1"/>
</dbReference>
<reference evidence="7" key="1">
    <citation type="submission" date="2020-07" db="EMBL/GenBank/DDBJ databases">
        <title>Multicomponent nature underlies the extraordinary mechanical properties of spider dragline silk.</title>
        <authorList>
            <person name="Kono N."/>
            <person name="Nakamura H."/>
            <person name="Mori M."/>
            <person name="Yoshida Y."/>
            <person name="Ohtoshi R."/>
            <person name="Malay A.D."/>
            <person name="Moran D.A.P."/>
            <person name="Tomita M."/>
            <person name="Numata K."/>
            <person name="Arakawa K."/>
        </authorList>
    </citation>
    <scope>NUCLEOTIDE SEQUENCE</scope>
</reference>
<evidence type="ECO:0000259" key="5">
    <source>
        <dbReference type="PROSITE" id="PS50304"/>
    </source>
</evidence>
<gene>
    <name evidence="7" type="primary">tdrd5</name>
    <name evidence="7" type="ORF">TNCT_312271</name>
</gene>
<dbReference type="Pfam" id="PF00567">
    <property type="entry name" value="TUDOR"/>
    <property type="match status" value="1"/>
</dbReference>
<evidence type="ECO:0000256" key="2">
    <source>
        <dbReference type="ARBA" id="ARBA00022490"/>
    </source>
</evidence>
<evidence type="ECO:0000256" key="4">
    <source>
        <dbReference type="ARBA" id="ARBA00022871"/>
    </source>
</evidence>
<dbReference type="OrthoDB" id="341421at2759"/>
<name>A0A8X6LVN4_TRICU</name>
<keyword evidence="2" id="KW-0963">Cytoplasm</keyword>
<keyword evidence="4" id="KW-0744">Spermatogenesis</keyword>
<comment type="caution">
    <text evidence="7">The sequence shown here is derived from an EMBL/GenBank/DDBJ whole genome shotgun (WGS) entry which is preliminary data.</text>
</comment>
<dbReference type="AlphaFoldDB" id="A0A8X6LVN4"/>
<organism evidence="7 8">
    <name type="scientific">Trichonephila clavata</name>
    <name type="common">Joro spider</name>
    <name type="synonym">Nephila clavata</name>
    <dbReference type="NCBI Taxonomy" id="2740835"/>
    <lineage>
        <taxon>Eukaryota</taxon>
        <taxon>Metazoa</taxon>
        <taxon>Ecdysozoa</taxon>
        <taxon>Arthropoda</taxon>
        <taxon>Chelicerata</taxon>
        <taxon>Arachnida</taxon>
        <taxon>Araneae</taxon>
        <taxon>Araneomorphae</taxon>
        <taxon>Entelegynae</taxon>
        <taxon>Araneoidea</taxon>
        <taxon>Nephilidae</taxon>
        <taxon>Trichonephila</taxon>
    </lineage>
</organism>